<dbReference type="Proteomes" id="UP001140453">
    <property type="component" value="Unassembled WGS sequence"/>
</dbReference>
<proteinExistence type="predicted"/>
<organism evidence="1 2">
    <name type="scientific">Gnomoniopsis smithogilvyi</name>
    <dbReference type="NCBI Taxonomy" id="1191159"/>
    <lineage>
        <taxon>Eukaryota</taxon>
        <taxon>Fungi</taxon>
        <taxon>Dikarya</taxon>
        <taxon>Ascomycota</taxon>
        <taxon>Pezizomycotina</taxon>
        <taxon>Sordariomycetes</taxon>
        <taxon>Sordariomycetidae</taxon>
        <taxon>Diaporthales</taxon>
        <taxon>Gnomoniaceae</taxon>
        <taxon>Gnomoniopsis</taxon>
    </lineage>
</organism>
<gene>
    <name evidence="1" type="ORF">N0V93_009758</name>
</gene>
<keyword evidence="2" id="KW-1185">Reference proteome</keyword>
<dbReference type="AlphaFoldDB" id="A0A9W9CSZ5"/>
<comment type="caution">
    <text evidence="1">The sequence shown here is derived from an EMBL/GenBank/DDBJ whole genome shotgun (WGS) entry which is preliminary data.</text>
</comment>
<evidence type="ECO:0000313" key="2">
    <source>
        <dbReference type="Proteomes" id="UP001140453"/>
    </source>
</evidence>
<accession>A0A9W9CSZ5</accession>
<reference evidence="1" key="1">
    <citation type="submission" date="2022-10" db="EMBL/GenBank/DDBJ databases">
        <title>Tapping the CABI collections for fungal endophytes: first genome assemblies for Collariella, Neodidymelliopsis, Ascochyta clinopodiicola, Didymella pomorum, Didymosphaeria variabile, Neocosmospora piperis and Neocucurbitaria cava.</title>
        <authorList>
            <person name="Hill R."/>
        </authorList>
    </citation>
    <scope>NUCLEOTIDE SEQUENCE</scope>
    <source>
        <strain evidence="1">IMI 355082</strain>
    </source>
</reference>
<protein>
    <recommendedName>
        <fullName evidence="3">F-box domain-containing protein</fullName>
    </recommendedName>
</protein>
<evidence type="ECO:0000313" key="1">
    <source>
        <dbReference type="EMBL" id="KAJ4386860.1"/>
    </source>
</evidence>
<name>A0A9W9CSZ5_9PEZI</name>
<dbReference type="EMBL" id="JAPEVB010000006">
    <property type="protein sequence ID" value="KAJ4386860.1"/>
    <property type="molecule type" value="Genomic_DNA"/>
</dbReference>
<sequence>MDYSHNPKVPAGCQLNRILRDDNLRDLVIQRLPIKDTLTLARTCKEHRKLILGNRFDINAKLKRFNLDSIAFRTALGRSGALISGSFALQFLLGVVWKGTDLDVLVEAGTKMKMLDRFLVEKEGFAMASVERTGPSKAGGECRTYSKTSEDYGEAKIRLISCTSLPIQAILSESYTSCVMNFISWNKIYSIFPRTTFVDHETVPLSPQSNDHIPLLEKYRTRDFTVRNVVPQDGQGWDEARHRFVGDKQTWTLRLDTTGITPPEEPEFVLESCSFDMQYETRLSGNPGSHIVGDLDNVSIYDDYHAWCEPWRYIRICARTFTHPSLRYTYTDSNSTFFDRAFIDALDVQTREISSSTNRRSIVQVPLF</sequence>
<evidence type="ECO:0008006" key="3">
    <source>
        <dbReference type="Google" id="ProtNLM"/>
    </source>
</evidence>
<dbReference type="OrthoDB" id="10025998at2759"/>